<evidence type="ECO:0000313" key="1">
    <source>
        <dbReference type="EMBL" id="TQL58751.1"/>
    </source>
</evidence>
<reference evidence="1 2" key="1">
    <citation type="submission" date="2019-06" db="EMBL/GenBank/DDBJ databases">
        <title>Sequencing the genomes of 1000 actinobacteria strains.</title>
        <authorList>
            <person name="Klenk H.-P."/>
        </authorList>
    </citation>
    <scope>NUCLEOTIDE SEQUENCE [LARGE SCALE GENOMIC DNA]</scope>
    <source>
        <strain evidence="1 2">DSM 18082</strain>
    </source>
</reference>
<proteinExistence type="predicted"/>
<dbReference type="EMBL" id="VFOQ01000001">
    <property type="protein sequence ID" value="TQL58751.1"/>
    <property type="molecule type" value="Genomic_DNA"/>
</dbReference>
<name>A0A542ZEM5_9MICO</name>
<gene>
    <name evidence="1" type="ORF">FB474_0088</name>
</gene>
<accession>A0A542ZEM5</accession>
<sequence length="258" mass="28068">MSPGITEPSDPYRYAFWEESDGPDFALRVAVRLYLPRRAAQRPWLTTAAQEALLTALDESALPLRVWASSASGVPERPAWKIENARSSWVRARAVNNPVEPHLSNLTASAYLGHLGGHLYLLLDLAARNPTGHDKAKVGIESLHEGLIALLTAGTVTLQAVADALDVGDVTRLGITQGWLLSPSQRLTEALDLPDHVRRHTDPGNHAGFFSPLIPGGRSPEDLDDLAKVWITTFLLDESVAGFEDDLLKAPLPRWVGA</sequence>
<protein>
    <submittedName>
        <fullName evidence="1">Uncharacterized protein</fullName>
    </submittedName>
</protein>
<comment type="caution">
    <text evidence="1">The sequence shown here is derived from an EMBL/GenBank/DDBJ whole genome shotgun (WGS) entry which is preliminary data.</text>
</comment>
<organism evidence="1 2">
    <name type="scientific">Oryzihumus leptocrescens</name>
    <dbReference type="NCBI Taxonomy" id="297536"/>
    <lineage>
        <taxon>Bacteria</taxon>
        <taxon>Bacillati</taxon>
        <taxon>Actinomycetota</taxon>
        <taxon>Actinomycetes</taxon>
        <taxon>Micrococcales</taxon>
        <taxon>Intrasporangiaceae</taxon>
        <taxon>Oryzihumus</taxon>
    </lineage>
</organism>
<dbReference type="AlphaFoldDB" id="A0A542ZEM5"/>
<dbReference type="Proteomes" id="UP000319514">
    <property type="component" value="Unassembled WGS sequence"/>
</dbReference>
<evidence type="ECO:0000313" key="2">
    <source>
        <dbReference type="Proteomes" id="UP000319514"/>
    </source>
</evidence>
<keyword evidence="2" id="KW-1185">Reference proteome</keyword>